<name>A0A6C0F1H9_9ZZZZ</name>
<keyword evidence="3" id="KW-0546">Nucleotide metabolism</keyword>
<evidence type="ECO:0000259" key="4">
    <source>
        <dbReference type="Pfam" id="PF00692"/>
    </source>
</evidence>
<dbReference type="GO" id="GO:0006226">
    <property type="term" value="P:dUMP biosynthetic process"/>
    <property type="evidence" value="ECO:0007669"/>
    <property type="project" value="InterPro"/>
</dbReference>
<dbReference type="Pfam" id="PF00692">
    <property type="entry name" value="dUTPase"/>
    <property type="match status" value="1"/>
</dbReference>
<accession>A0A6C0F1H9</accession>
<dbReference type="Gene3D" id="2.70.40.10">
    <property type="match status" value="1"/>
</dbReference>
<dbReference type="InterPro" id="IPR029054">
    <property type="entry name" value="dUTPase-like"/>
</dbReference>
<sequence length="171" mass="18966">MAYLYNNEYITKYDKYMTLCIAVKDPELRQKYEVLAQAHNAQTENAGFDIFTPAHTPCFAEQVTKIDFGVKCKAQMVTDTGKFYETGFYMYPRSSLSKTKLRLANSVGIIDSGYRGNLIGAFDAQTDYAVQANDRLVQICAPGLVPIVVSVVKELDDQTQRGSGGFGSTGR</sequence>
<evidence type="ECO:0000256" key="2">
    <source>
        <dbReference type="ARBA" id="ARBA00012379"/>
    </source>
</evidence>
<dbReference type="PANTHER" id="PTHR11241">
    <property type="entry name" value="DEOXYURIDINE 5'-TRIPHOSPHATE NUCLEOTIDOHYDROLASE"/>
    <property type="match status" value="1"/>
</dbReference>
<dbReference type="GO" id="GO:0046081">
    <property type="term" value="P:dUTP catabolic process"/>
    <property type="evidence" value="ECO:0007669"/>
    <property type="project" value="InterPro"/>
</dbReference>
<feature type="domain" description="dUTPase-like" evidence="4">
    <location>
        <begin position="39"/>
        <end position="170"/>
    </location>
</feature>
<dbReference type="GO" id="GO:0000287">
    <property type="term" value="F:magnesium ion binding"/>
    <property type="evidence" value="ECO:0007669"/>
    <property type="project" value="InterPro"/>
</dbReference>
<dbReference type="InterPro" id="IPR036157">
    <property type="entry name" value="dUTPase-like_sf"/>
</dbReference>
<dbReference type="EC" id="3.6.1.23" evidence="2"/>
<reference evidence="5" key="1">
    <citation type="journal article" date="2020" name="Nature">
        <title>Giant virus diversity and host interactions through global metagenomics.</title>
        <authorList>
            <person name="Schulz F."/>
            <person name="Roux S."/>
            <person name="Paez-Espino D."/>
            <person name="Jungbluth S."/>
            <person name="Walsh D.A."/>
            <person name="Denef V.J."/>
            <person name="McMahon K.D."/>
            <person name="Konstantinidis K.T."/>
            <person name="Eloe-Fadrosh E.A."/>
            <person name="Kyrpides N.C."/>
            <person name="Woyke T."/>
        </authorList>
    </citation>
    <scope>NUCLEOTIDE SEQUENCE</scope>
    <source>
        <strain evidence="5">GVMAG-M-3300009180-1</strain>
    </source>
</reference>
<evidence type="ECO:0000313" key="5">
    <source>
        <dbReference type="EMBL" id="QHT35234.1"/>
    </source>
</evidence>
<dbReference type="EMBL" id="MN739015">
    <property type="protein sequence ID" value="QHT35234.1"/>
    <property type="molecule type" value="Genomic_DNA"/>
</dbReference>
<evidence type="ECO:0000256" key="3">
    <source>
        <dbReference type="ARBA" id="ARBA00023080"/>
    </source>
</evidence>
<organism evidence="5">
    <name type="scientific">viral metagenome</name>
    <dbReference type="NCBI Taxonomy" id="1070528"/>
    <lineage>
        <taxon>unclassified sequences</taxon>
        <taxon>metagenomes</taxon>
        <taxon>organismal metagenomes</taxon>
    </lineage>
</organism>
<dbReference type="GO" id="GO:0004170">
    <property type="term" value="F:dUTP diphosphatase activity"/>
    <property type="evidence" value="ECO:0007669"/>
    <property type="project" value="UniProtKB-EC"/>
</dbReference>
<dbReference type="AlphaFoldDB" id="A0A6C0F1H9"/>
<proteinExistence type="inferred from homology"/>
<dbReference type="PANTHER" id="PTHR11241:SF0">
    <property type="entry name" value="DEOXYURIDINE 5'-TRIPHOSPHATE NUCLEOTIDOHYDROLASE"/>
    <property type="match status" value="1"/>
</dbReference>
<evidence type="ECO:0000256" key="1">
    <source>
        <dbReference type="ARBA" id="ARBA00006581"/>
    </source>
</evidence>
<dbReference type="SUPFAM" id="SSF51283">
    <property type="entry name" value="dUTPase-like"/>
    <property type="match status" value="1"/>
</dbReference>
<dbReference type="InterPro" id="IPR008181">
    <property type="entry name" value="dUTPase"/>
</dbReference>
<protein>
    <recommendedName>
        <fullName evidence="2">dUTP diphosphatase</fullName>
        <ecNumber evidence="2">3.6.1.23</ecNumber>
    </recommendedName>
</protein>
<comment type="similarity">
    <text evidence="1">Belongs to the dUTPase family.</text>
</comment>